<sequence length="467" mass="53692">MPLTNRATKNYKCNRPAHSPFSTHSFSSFLVHRVRPVISSKEDFEQLMLDKPSKMTRTLKSVVDLQTMNPISWEDLLNAGDRTYNQIRRRATQSKQSGTARYVCAQCGFPVYAPLAPNKRPYWKHFAGAPVDCPWWTGDPNSPDNVSAQQFGGQQEGALHHKIKYLLEEILLEDNEATDVAVEEYVLSKDGRRRPDVSAIYCGVRTAFEIQLATTQLPVILAKEAFYESHGIRLVWVTWDFQNRPPADIRQSFLDIYFSHDENLFSLDAQSVAISTANHSLTLRAHAYRDNEWKSKLVSLREVSWNPSGLPYVYPTTDPWHVEFEKRWVPCRKRYDCDYQREKELLLELSDRLNTDLSPDDWQSERLPSLLDIMYSLQAGRPLMTSQDNLFGMSNSFLDTSDCLKFAKIFEFSARRFDQDQVLKRASVAKKLKAAESVVQMEKNTPVSLAVRLLFPQLLSANNRPKP</sequence>
<dbReference type="Pfam" id="PF19500">
    <property type="entry name" value="DUF6035"/>
    <property type="match status" value="1"/>
</dbReference>
<dbReference type="AlphaFoldDB" id="A0A0P1HSV7"/>
<proteinExistence type="predicted"/>
<evidence type="ECO:0000313" key="2">
    <source>
        <dbReference type="EMBL" id="CUI01876.1"/>
    </source>
</evidence>
<dbReference type="EMBL" id="CYSR01000037">
    <property type="protein sequence ID" value="CUI01876.1"/>
    <property type="molecule type" value="Genomic_DNA"/>
</dbReference>
<feature type="domain" description="DUF6035" evidence="1">
    <location>
        <begin position="156"/>
        <end position="276"/>
    </location>
</feature>
<reference evidence="2 3" key="1">
    <citation type="submission" date="2015-09" db="EMBL/GenBank/DDBJ databases">
        <authorList>
            <consortium name="Swine Surveillance"/>
        </authorList>
    </citation>
    <scope>NUCLEOTIDE SEQUENCE [LARGE SCALE GENOMIC DNA]</scope>
    <source>
        <strain evidence="2 3">CECT 8399</strain>
    </source>
</reference>
<dbReference type="Proteomes" id="UP000051326">
    <property type="component" value="Unassembled WGS sequence"/>
</dbReference>
<dbReference type="InterPro" id="IPR046099">
    <property type="entry name" value="DUF6035"/>
</dbReference>
<accession>A0A0P1HSV7</accession>
<evidence type="ECO:0000313" key="3">
    <source>
        <dbReference type="Proteomes" id="UP000051326"/>
    </source>
</evidence>
<organism evidence="2 3">
    <name type="scientific">Leisingera aquaemixtae</name>
    <dbReference type="NCBI Taxonomy" id="1396826"/>
    <lineage>
        <taxon>Bacteria</taxon>
        <taxon>Pseudomonadati</taxon>
        <taxon>Pseudomonadota</taxon>
        <taxon>Alphaproteobacteria</taxon>
        <taxon>Rhodobacterales</taxon>
        <taxon>Roseobacteraceae</taxon>
        <taxon>Leisingera</taxon>
    </lineage>
</organism>
<name>A0A0P1HSV7_9RHOB</name>
<protein>
    <submittedName>
        <fullName evidence="2">Competence protein</fullName>
    </submittedName>
</protein>
<gene>
    <name evidence="2" type="ORF">PHA8399_04025</name>
</gene>
<evidence type="ECO:0000259" key="1">
    <source>
        <dbReference type="Pfam" id="PF19500"/>
    </source>
</evidence>